<keyword evidence="5 10" id="KW-0808">Transferase</keyword>
<dbReference type="Gene3D" id="3.60.20.10">
    <property type="entry name" value="Glutamine Phosphoribosylpyrophosphate, subunit 1, domain 1"/>
    <property type="match status" value="1"/>
</dbReference>
<dbReference type="UniPathway" id="UPA00074">
    <property type="reaction ID" value="UER00124"/>
</dbReference>
<gene>
    <name evidence="10" type="primary">purF</name>
    <name evidence="10" type="ORF">ENL41_03375</name>
</gene>
<dbReference type="GO" id="GO:0006189">
    <property type="term" value="P:'de novo' IMP biosynthetic process"/>
    <property type="evidence" value="ECO:0007669"/>
    <property type="project" value="UniProtKB-UniPathway"/>
</dbReference>
<proteinExistence type="inferred from homology"/>
<dbReference type="InterPro" id="IPR029057">
    <property type="entry name" value="PRTase-like"/>
</dbReference>
<evidence type="ECO:0000256" key="3">
    <source>
        <dbReference type="ARBA" id="ARBA00011941"/>
    </source>
</evidence>
<dbReference type="EMBL" id="DRTV01000240">
    <property type="protein sequence ID" value="HHF58446.1"/>
    <property type="molecule type" value="Genomic_DNA"/>
</dbReference>
<keyword evidence="6" id="KW-0658">Purine biosynthesis</keyword>
<feature type="non-terminal residue" evidence="10">
    <location>
        <position position="1"/>
    </location>
</feature>
<dbReference type="AlphaFoldDB" id="A0A7C5I513"/>
<dbReference type="InterPro" id="IPR029055">
    <property type="entry name" value="Ntn_hydrolases_N"/>
</dbReference>
<dbReference type="Pfam" id="PF00156">
    <property type="entry name" value="Pribosyltran"/>
    <property type="match status" value="1"/>
</dbReference>
<dbReference type="NCBIfam" id="TIGR01134">
    <property type="entry name" value="purF"/>
    <property type="match status" value="1"/>
</dbReference>
<evidence type="ECO:0000259" key="9">
    <source>
        <dbReference type="PROSITE" id="PS51278"/>
    </source>
</evidence>
<protein>
    <recommendedName>
        <fullName evidence="3 8">Amidophosphoribosyltransferase</fullName>
        <ecNumber evidence="3 8">2.4.2.14</ecNumber>
    </recommendedName>
</protein>
<comment type="pathway">
    <text evidence="1">Purine metabolism; IMP biosynthesis via de novo pathway; N(1)-(5-phospho-D-ribosyl)glycinamide from 5-phospho-alpha-D-ribose 1-diphosphate: step 1/2.</text>
</comment>
<dbReference type="InterPro" id="IPR005854">
    <property type="entry name" value="PurF"/>
</dbReference>
<dbReference type="InterPro" id="IPR000836">
    <property type="entry name" value="PRTase_dom"/>
</dbReference>
<evidence type="ECO:0000256" key="5">
    <source>
        <dbReference type="ARBA" id="ARBA00022679"/>
    </source>
</evidence>
<dbReference type="GO" id="GO:0009113">
    <property type="term" value="P:purine nucleobase biosynthetic process"/>
    <property type="evidence" value="ECO:0007669"/>
    <property type="project" value="UniProtKB-UniRule"/>
</dbReference>
<evidence type="ECO:0000256" key="7">
    <source>
        <dbReference type="ARBA" id="ARBA00022962"/>
    </source>
</evidence>
<evidence type="ECO:0000256" key="8">
    <source>
        <dbReference type="NCBIfam" id="TIGR01134"/>
    </source>
</evidence>
<dbReference type="Pfam" id="PF13537">
    <property type="entry name" value="GATase_7"/>
    <property type="match status" value="1"/>
</dbReference>
<feature type="domain" description="Glutamine amidotransferase type-2" evidence="9">
    <location>
        <begin position="1"/>
        <end position="143"/>
    </location>
</feature>
<comment type="similarity">
    <text evidence="2">In the C-terminal section; belongs to the purine/pyrimidine phosphoribosyltransferase family.</text>
</comment>
<evidence type="ECO:0000256" key="6">
    <source>
        <dbReference type="ARBA" id="ARBA00022755"/>
    </source>
</evidence>
<keyword evidence="7" id="KW-0315">Glutamine amidotransferase</keyword>
<sequence length="392" mass="44565">ESKNIYNIQPLTATFRKRHVAVAHNGTISNFHEVKKEMEDEGTPFFSTSDSELILTLFTQYFDHPYVERFARITEKLQGAYSVLIQEDDVILAYRDPLGFRPLVIGENDNYIAIASETVSLLQIGIQTWKEIKPGELVIIKNGFISSQQVTRASKKEQCIFELIYFSRPDSVTFGHNVYFFRKLTGKLLAKREDRDIDIVVPVPDSGIPAALGYAQELGKPLEFGLIRSHYVGRSFIEPQERQNKVKMKLFPIKEVLQGKKIALIDDSLVRGTTSREIIRLLRENGAMEVHFRLASPPITSPCFFGIDIPTREELMASSRTLGEITHEIEADSVRYLSIEELHYAVGDDKDNFCYACFTGHYNPASLPEARIAQLSKIKPIILSELKTNKLF</sequence>
<name>A0A7C5I513_UNCW3</name>
<dbReference type="CDD" id="cd06223">
    <property type="entry name" value="PRTases_typeI"/>
    <property type="match status" value="1"/>
</dbReference>
<dbReference type="PROSITE" id="PS51278">
    <property type="entry name" value="GATASE_TYPE_2"/>
    <property type="match status" value="1"/>
</dbReference>
<evidence type="ECO:0000256" key="1">
    <source>
        <dbReference type="ARBA" id="ARBA00005209"/>
    </source>
</evidence>
<dbReference type="Gene3D" id="3.40.50.2020">
    <property type="match status" value="1"/>
</dbReference>
<evidence type="ECO:0000313" key="10">
    <source>
        <dbReference type="EMBL" id="HHF58446.1"/>
    </source>
</evidence>
<dbReference type="Proteomes" id="UP000886014">
    <property type="component" value="Unassembled WGS sequence"/>
</dbReference>
<dbReference type="EC" id="2.4.2.14" evidence="3 8"/>
<reference evidence="10" key="1">
    <citation type="journal article" date="2020" name="mSystems">
        <title>Genome- and Community-Level Interaction Insights into Carbon Utilization and Element Cycling Functions of Hydrothermarchaeota in Hydrothermal Sediment.</title>
        <authorList>
            <person name="Zhou Z."/>
            <person name="Liu Y."/>
            <person name="Xu W."/>
            <person name="Pan J."/>
            <person name="Luo Z.H."/>
            <person name="Li M."/>
        </authorList>
    </citation>
    <scope>NUCLEOTIDE SEQUENCE [LARGE SCALE GENOMIC DNA]</scope>
    <source>
        <strain evidence="10">HyVt-94</strain>
    </source>
</reference>
<evidence type="ECO:0000256" key="4">
    <source>
        <dbReference type="ARBA" id="ARBA00022676"/>
    </source>
</evidence>
<dbReference type="SUPFAM" id="SSF56235">
    <property type="entry name" value="N-terminal nucleophile aminohydrolases (Ntn hydrolases)"/>
    <property type="match status" value="1"/>
</dbReference>
<dbReference type="GO" id="GO:0004044">
    <property type="term" value="F:amidophosphoribosyltransferase activity"/>
    <property type="evidence" value="ECO:0007669"/>
    <property type="project" value="UniProtKB-UniRule"/>
</dbReference>
<dbReference type="InterPro" id="IPR017932">
    <property type="entry name" value="GATase_2_dom"/>
</dbReference>
<comment type="caution">
    <text evidence="10">The sequence shown here is derived from an EMBL/GenBank/DDBJ whole genome shotgun (WGS) entry which is preliminary data.</text>
</comment>
<accession>A0A7C5I513</accession>
<evidence type="ECO:0000256" key="2">
    <source>
        <dbReference type="ARBA" id="ARBA00010138"/>
    </source>
</evidence>
<dbReference type="PANTHER" id="PTHR11907">
    <property type="entry name" value="AMIDOPHOSPHORIBOSYLTRANSFERASE"/>
    <property type="match status" value="1"/>
</dbReference>
<keyword evidence="4 10" id="KW-0328">Glycosyltransferase</keyword>
<organism evidence="10">
    <name type="scientific">candidate division WOR-3 bacterium</name>
    <dbReference type="NCBI Taxonomy" id="2052148"/>
    <lineage>
        <taxon>Bacteria</taxon>
        <taxon>Bacteria division WOR-3</taxon>
    </lineage>
</organism>
<dbReference type="SUPFAM" id="SSF53271">
    <property type="entry name" value="PRTase-like"/>
    <property type="match status" value="1"/>
</dbReference>